<evidence type="ECO:0000313" key="4">
    <source>
        <dbReference type="Ensembl" id="ENSSANP00000093722.1"/>
    </source>
</evidence>
<comment type="similarity">
    <text evidence="1">Belongs to the arrestin family.</text>
</comment>
<dbReference type="GO" id="GO:0005886">
    <property type="term" value="C:plasma membrane"/>
    <property type="evidence" value="ECO:0007669"/>
    <property type="project" value="TreeGrafter"/>
</dbReference>
<dbReference type="Pfam" id="PF02752">
    <property type="entry name" value="Arrestin_C"/>
    <property type="match status" value="1"/>
</dbReference>
<dbReference type="InterPro" id="IPR011022">
    <property type="entry name" value="Arrestin_C-like"/>
</dbReference>
<dbReference type="SUPFAM" id="SSF81296">
    <property type="entry name" value="E set domains"/>
    <property type="match status" value="2"/>
</dbReference>
<evidence type="ECO:0000256" key="2">
    <source>
        <dbReference type="SAM" id="MobiDB-lite"/>
    </source>
</evidence>
<dbReference type="PANTHER" id="PTHR11188:SF135">
    <property type="entry name" value="ARRESTIN DOMAIN CONTAINING 3-LIKE-RELATED"/>
    <property type="match status" value="1"/>
</dbReference>
<dbReference type="Pfam" id="PF00339">
    <property type="entry name" value="Arrestin_N"/>
    <property type="match status" value="1"/>
</dbReference>
<feature type="region of interest" description="Disordered" evidence="2">
    <location>
        <begin position="383"/>
        <end position="411"/>
    </location>
</feature>
<dbReference type="SMART" id="SM01017">
    <property type="entry name" value="Arrestin_C"/>
    <property type="match status" value="1"/>
</dbReference>
<keyword evidence="5" id="KW-1185">Reference proteome</keyword>
<organism evidence="4 5">
    <name type="scientific">Sinocyclocheilus anshuiensis</name>
    <dbReference type="NCBI Taxonomy" id="1608454"/>
    <lineage>
        <taxon>Eukaryota</taxon>
        <taxon>Metazoa</taxon>
        <taxon>Chordata</taxon>
        <taxon>Craniata</taxon>
        <taxon>Vertebrata</taxon>
        <taxon>Euteleostomi</taxon>
        <taxon>Actinopterygii</taxon>
        <taxon>Neopterygii</taxon>
        <taxon>Teleostei</taxon>
        <taxon>Ostariophysi</taxon>
        <taxon>Cypriniformes</taxon>
        <taxon>Cyprinidae</taxon>
        <taxon>Cyprininae</taxon>
        <taxon>Sinocyclocheilus</taxon>
    </lineage>
</organism>
<sequence>MSKSIKEFSLHYDPINESNTFTSGDTVEGRVVLEVTKEIKVDSFFVKLTGDANVSWTEGSGDDETTYSDHERYFKLKQYFIQECSKKEYQIFIPNCESEKNTTLVDGETYGPVIRPGSHVFPFRFQLPQQNMPPSFKGFHGWVKYVLTVKLSRPWKSTSSTHTELNFVLRNDGSNDHLLQPQSGTQDKKIKLFGSGKMSMNVKAEKTGYMQGETIRVFVDIDNSSSRDVKLKYGLKQQQTFIAGKSTNRAYKDIVKETRDHIPSGEKSKFIVDMTLPRDLTVTIENCRILKVQYELKVYLDVSFASDPEVKFPVVILPAKQQCPPWQGPPRGFQPYPPPQPNLVPIPGELPPPPAGLYPNLYDPTVLPYPGAAAGVYPNPHAIQPGFHPAPSAPVYDPNQSTKESSPNVPY</sequence>
<feature type="domain" description="Arrestin C-terminal-like" evidence="3">
    <location>
        <begin position="194"/>
        <end position="325"/>
    </location>
</feature>
<dbReference type="InterPro" id="IPR011021">
    <property type="entry name" value="Arrestin-like_N"/>
</dbReference>
<dbReference type="GO" id="GO:0005737">
    <property type="term" value="C:cytoplasm"/>
    <property type="evidence" value="ECO:0007669"/>
    <property type="project" value="TreeGrafter"/>
</dbReference>
<evidence type="ECO:0000256" key="1">
    <source>
        <dbReference type="ARBA" id="ARBA00005298"/>
    </source>
</evidence>
<dbReference type="GO" id="GO:0007399">
    <property type="term" value="P:nervous system development"/>
    <property type="evidence" value="ECO:0007669"/>
    <property type="project" value="UniProtKB-ARBA"/>
</dbReference>
<reference evidence="4" key="2">
    <citation type="submission" date="2025-09" db="UniProtKB">
        <authorList>
            <consortium name="Ensembl"/>
        </authorList>
    </citation>
    <scope>IDENTIFICATION</scope>
</reference>
<gene>
    <name evidence="4" type="primary">si:dkey-172m14.1</name>
</gene>
<protein>
    <submittedName>
        <fullName evidence="4">Arrestin domain-containing protein 3-like</fullName>
    </submittedName>
</protein>
<dbReference type="InterPro" id="IPR014752">
    <property type="entry name" value="Arrestin-like_C"/>
</dbReference>
<dbReference type="InterPro" id="IPR050357">
    <property type="entry name" value="Arrestin_domain-protein"/>
</dbReference>
<dbReference type="AlphaFoldDB" id="A0A671SDG0"/>
<dbReference type="PANTHER" id="PTHR11188">
    <property type="entry name" value="ARRESTIN DOMAIN CONTAINING PROTEIN"/>
    <property type="match status" value="1"/>
</dbReference>
<evidence type="ECO:0000313" key="5">
    <source>
        <dbReference type="Proteomes" id="UP000472260"/>
    </source>
</evidence>
<name>A0A671SDG0_9TELE</name>
<dbReference type="Ensembl" id="ENSSANT00000099536.1">
    <property type="protein sequence ID" value="ENSSANP00000093722.1"/>
    <property type="gene ID" value="ENSSANG00000046194.1"/>
</dbReference>
<dbReference type="Gene3D" id="2.60.40.640">
    <property type="match status" value="2"/>
</dbReference>
<reference evidence="4" key="1">
    <citation type="submission" date="2025-08" db="UniProtKB">
        <authorList>
            <consortium name="Ensembl"/>
        </authorList>
    </citation>
    <scope>IDENTIFICATION</scope>
</reference>
<evidence type="ECO:0000259" key="3">
    <source>
        <dbReference type="SMART" id="SM01017"/>
    </source>
</evidence>
<dbReference type="GO" id="GO:0015031">
    <property type="term" value="P:protein transport"/>
    <property type="evidence" value="ECO:0007669"/>
    <property type="project" value="TreeGrafter"/>
</dbReference>
<dbReference type="InterPro" id="IPR014756">
    <property type="entry name" value="Ig_E-set"/>
</dbReference>
<accession>A0A671SDG0</accession>
<dbReference type="Proteomes" id="UP000472260">
    <property type="component" value="Unassembled WGS sequence"/>
</dbReference>
<feature type="compositionally biased region" description="Polar residues" evidence="2">
    <location>
        <begin position="398"/>
        <end position="411"/>
    </location>
</feature>
<proteinExistence type="inferred from homology"/>